<gene>
    <name evidence="2" type="ORF">CSO01_23290</name>
</gene>
<dbReference type="EMBL" id="BKAL01000007">
    <property type="protein sequence ID" value="GEP69614.1"/>
    <property type="molecule type" value="Genomic_DNA"/>
</dbReference>
<dbReference type="Proteomes" id="UP000321798">
    <property type="component" value="Unassembled WGS sequence"/>
</dbReference>
<keyword evidence="1" id="KW-0812">Transmembrane</keyword>
<feature type="transmembrane region" description="Helical" evidence="1">
    <location>
        <begin position="55"/>
        <end position="81"/>
    </location>
</feature>
<keyword evidence="3" id="KW-1185">Reference proteome</keyword>
<comment type="caution">
    <text evidence="2">The sequence shown here is derived from an EMBL/GenBank/DDBJ whole genome shotgun (WGS) entry which is preliminary data.</text>
</comment>
<keyword evidence="1" id="KW-0472">Membrane</keyword>
<accession>A0A512PEH8</accession>
<evidence type="ECO:0000313" key="2">
    <source>
        <dbReference type="EMBL" id="GEP69614.1"/>
    </source>
</evidence>
<keyword evidence="1" id="KW-1133">Transmembrane helix</keyword>
<evidence type="ECO:0000313" key="3">
    <source>
        <dbReference type="Proteomes" id="UP000321798"/>
    </source>
</evidence>
<evidence type="ECO:0000256" key="1">
    <source>
        <dbReference type="SAM" id="Phobius"/>
    </source>
</evidence>
<name>A0A512PEH8_9CELL</name>
<sequence>MRYRALTSRSPWWWIVVVVAQATTKVAGHGDSTRVRTAVGAAFGPRPDPAARRALMLATSGLLVLAAIGLSVLALLVLALAAPSVSLYSAVLAPAYLVGAIAVAWSIRAGLNEVDDRRKRQFADVGSALPSWWTQPATLDLAIALAVASALVLVP</sequence>
<protein>
    <submittedName>
        <fullName evidence="2">Uncharacterized protein</fullName>
    </submittedName>
</protein>
<reference evidence="2 3" key="1">
    <citation type="submission" date="2019-07" db="EMBL/GenBank/DDBJ databases">
        <title>Whole genome shotgun sequence of Cellulomonas soli NBRC 109434.</title>
        <authorList>
            <person name="Hosoyama A."/>
            <person name="Uohara A."/>
            <person name="Ohji S."/>
            <person name="Ichikawa N."/>
        </authorList>
    </citation>
    <scope>NUCLEOTIDE SEQUENCE [LARGE SCALE GENOMIC DNA]</scope>
    <source>
        <strain evidence="2 3">NBRC 109434</strain>
    </source>
</reference>
<dbReference type="AlphaFoldDB" id="A0A512PEH8"/>
<proteinExistence type="predicted"/>
<organism evidence="2 3">
    <name type="scientific">Cellulomonas soli</name>
    <dbReference type="NCBI Taxonomy" id="931535"/>
    <lineage>
        <taxon>Bacteria</taxon>
        <taxon>Bacillati</taxon>
        <taxon>Actinomycetota</taxon>
        <taxon>Actinomycetes</taxon>
        <taxon>Micrococcales</taxon>
        <taxon>Cellulomonadaceae</taxon>
        <taxon>Cellulomonas</taxon>
    </lineage>
</organism>
<feature type="transmembrane region" description="Helical" evidence="1">
    <location>
        <begin position="87"/>
        <end position="111"/>
    </location>
</feature>